<keyword evidence="2" id="KW-1185">Reference proteome</keyword>
<reference evidence="1 2" key="1">
    <citation type="submission" date="2018-12" db="EMBL/GenBank/DDBJ databases">
        <title>Complete genome of Nonlabens sp. MJ115.</title>
        <authorList>
            <person name="Choi H.S."/>
            <person name="Jung J."/>
        </authorList>
    </citation>
    <scope>NUCLEOTIDE SEQUENCE [LARGE SCALE GENOMIC DNA]</scope>
    <source>
        <strain evidence="1 2">MJ115</strain>
    </source>
</reference>
<dbReference type="OrthoDB" id="1117699at2"/>
<dbReference type="RefSeq" id="WP_126445189.1">
    <property type="nucleotide sequence ID" value="NZ_CP034549.1"/>
</dbReference>
<gene>
    <name evidence="1" type="ORF">EJ995_02225</name>
</gene>
<dbReference type="AlphaFoldDB" id="A0A3S9MVA0"/>
<dbReference type="EMBL" id="CP034549">
    <property type="protein sequence ID" value="AZQ43106.1"/>
    <property type="molecule type" value="Genomic_DNA"/>
</dbReference>
<evidence type="ECO:0000313" key="2">
    <source>
        <dbReference type="Proteomes" id="UP000279600"/>
    </source>
</evidence>
<sequence length="180" mass="20968">MRKLLVILLVLTAYLGHSQDVYHIFKSDGSKVEAKKYATNNKWITATTAEREKINIPYDELDRVEYKITHRKKTNKIVEEFVLVSDNRGYMMKLIHDGACKSYTHIGPSAGHTVTYFYAKMRGDRKATCIGSRNFVNFMSYKKTAKEFFEDCPSLLEKIDEKFKRKKVHDLVAYYNSNCN</sequence>
<name>A0A3S9MVA0_9FLAO</name>
<organism evidence="1 2">
    <name type="scientific">Nonlabens ponticola</name>
    <dbReference type="NCBI Taxonomy" id="2496866"/>
    <lineage>
        <taxon>Bacteria</taxon>
        <taxon>Pseudomonadati</taxon>
        <taxon>Bacteroidota</taxon>
        <taxon>Flavobacteriia</taxon>
        <taxon>Flavobacteriales</taxon>
        <taxon>Flavobacteriaceae</taxon>
        <taxon>Nonlabens</taxon>
    </lineage>
</organism>
<evidence type="ECO:0000313" key="1">
    <source>
        <dbReference type="EMBL" id="AZQ43106.1"/>
    </source>
</evidence>
<dbReference type="Proteomes" id="UP000279600">
    <property type="component" value="Chromosome"/>
</dbReference>
<proteinExistence type="predicted"/>
<accession>A0A3S9MVA0</accession>
<dbReference type="KEGG" id="noj:EJ995_02225"/>
<protein>
    <submittedName>
        <fullName evidence="1">Uncharacterized protein</fullName>
    </submittedName>
</protein>